<reference evidence="4" key="1">
    <citation type="submission" date="2018-05" db="EMBL/GenBank/DDBJ databases">
        <authorList>
            <person name="Lanie J.A."/>
            <person name="Ng W.-L."/>
            <person name="Kazmierczak K.M."/>
            <person name="Andrzejewski T.M."/>
            <person name="Davidsen T.M."/>
            <person name="Wayne K.J."/>
            <person name="Tettelin H."/>
            <person name="Glass J.I."/>
            <person name="Rusch D."/>
            <person name="Podicherti R."/>
            <person name="Tsui H.-C.T."/>
            <person name="Winkler M.E."/>
        </authorList>
    </citation>
    <scope>NUCLEOTIDE SEQUENCE</scope>
</reference>
<protein>
    <recommendedName>
        <fullName evidence="3">NusB/RsmB/TIM44 domain-containing protein</fullName>
    </recommendedName>
</protein>
<keyword evidence="2" id="KW-0812">Transmembrane</keyword>
<sequence>MQKGLKTRYTIYEILKKLKNHSVNFDQVYLEKIKNKKFSKRDQKMIQNVVLNSMRHHLFINMIIKKFTKNIKFSGNIYFLLLSSITQLLILDFKEFAVVNSTVELSKDARIKTSTSLVNGLLRNIIRNKKNILKYKISFN</sequence>
<dbReference type="InterPro" id="IPR035926">
    <property type="entry name" value="NusB-like_sf"/>
</dbReference>
<dbReference type="InterPro" id="IPR006027">
    <property type="entry name" value="NusB_RsmB_TIM44"/>
</dbReference>
<keyword evidence="2" id="KW-0472">Membrane</keyword>
<feature type="non-terminal residue" evidence="4">
    <location>
        <position position="140"/>
    </location>
</feature>
<evidence type="ECO:0000313" key="4">
    <source>
        <dbReference type="EMBL" id="SVD82697.1"/>
    </source>
</evidence>
<organism evidence="4">
    <name type="scientific">marine metagenome</name>
    <dbReference type="NCBI Taxonomy" id="408172"/>
    <lineage>
        <taxon>unclassified sequences</taxon>
        <taxon>metagenomes</taxon>
        <taxon>ecological metagenomes</taxon>
    </lineage>
</organism>
<dbReference type="SUPFAM" id="SSF48013">
    <property type="entry name" value="NusB-like"/>
    <property type="match status" value="1"/>
</dbReference>
<feature type="domain" description="NusB/RsmB/TIM44" evidence="3">
    <location>
        <begin position="7"/>
        <end position="127"/>
    </location>
</feature>
<proteinExistence type="predicted"/>
<dbReference type="GO" id="GO:0006355">
    <property type="term" value="P:regulation of DNA-templated transcription"/>
    <property type="evidence" value="ECO:0007669"/>
    <property type="project" value="InterPro"/>
</dbReference>
<dbReference type="Pfam" id="PF01029">
    <property type="entry name" value="NusB"/>
    <property type="match status" value="1"/>
</dbReference>
<keyword evidence="2" id="KW-1133">Transmembrane helix</keyword>
<evidence type="ECO:0000256" key="2">
    <source>
        <dbReference type="SAM" id="Phobius"/>
    </source>
</evidence>
<accession>A0A382YHA1</accession>
<dbReference type="AlphaFoldDB" id="A0A382YHA1"/>
<dbReference type="Gene3D" id="1.10.940.10">
    <property type="entry name" value="NusB-like"/>
    <property type="match status" value="1"/>
</dbReference>
<dbReference type="EMBL" id="UINC01175856">
    <property type="protein sequence ID" value="SVD82697.1"/>
    <property type="molecule type" value="Genomic_DNA"/>
</dbReference>
<dbReference type="GO" id="GO:0003723">
    <property type="term" value="F:RNA binding"/>
    <property type="evidence" value="ECO:0007669"/>
    <property type="project" value="UniProtKB-KW"/>
</dbReference>
<name>A0A382YHA1_9ZZZZ</name>
<evidence type="ECO:0000256" key="1">
    <source>
        <dbReference type="ARBA" id="ARBA00022884"/>
    </source>
</evidence>
<evidence type="ECO:0000259" key="3">
    <source>
        <dbReference type="Pfam" id="PF01029"/>
    </source>
</evidence>
<keyword evidence="1" id="KW-0694">RNA-binding</keyword>
<gene>
    <name evidence="4" type="ORF">METZ01_LOCUS435551</name>
</gene>
<feature type="transmembrane region" description="Helical" evidence="2">
    <location>
        <begin position="73"/>
        <end position="91"/>
    </location>
</feature>